<dbReference type="EMBL" id="CAMPGE010021716">
    <property type="protein sequence ID" value="CAI2379842.1"/>
    <property type="molecule type" value="Genomic_DNA"/>
</dbReference>
<name>A0AAD1XVQ8_EUPCR</name>
<evidence type="ECO:0000313" key="3">
    <source>
        <dbReference type="Proteomes" id="UP001295684"/>
    </source>
</evidence>
<dbReference type="AlphaFoldDB" id="A0AAD1XVQ8"/>
<feature type="region of interest" description="Disordered" evidence="1">
    <location>
        <begin position="1"/>
        <end position="53"/>
    </location>
</feature>
<feature type="compositionally biased region" description="Basic and acidic residues" evidence="1">
    <location>
        <begin position="628"/>
        <end position="640"/>
    </location>
</feature>
<keyword evidence="3" id="KW-1185">Reference proteome</keyword>
<feature type="region of interest" description="Disordered" evidence="1">
    <location>
        <begin position="617"/>
        <end position="650"/>
    </location>
</feature>
<protein>
    <submittedName>
        <fullName evidence="2">Uncharacterized protein</fullName>
    </submittedName>
</protein>
<dbReference type="PANTHER" id="PTHR21705:SF11">
    <property type="entry name" value="FHIP FAMILY PROTEIN CG3558"/>
    <property type="match status" value="1"/>
</dbReference>
<sequence>MKDLFRNKSRKPKRADTRQKKEKKRGFSIGKIHFGKKPKEQEPKPMNFDFSNQNKKIDFSKGNPIRYGKKHDFDLRNMAHVGVNIYEHTSKRYQDLLKQWSAFENAIRQCRDDENVQGYIRSFDSMEIPLNKIVDYLCEEDLENRKNHTIGECLEYFMSQNIFDILGSYTKSDRPRGFFRIGCRAITELIVCINSTSILSQKNIHHTLCMMLNSILLSIINKTELDAYKEEIVDLVFSICQRAYNEPYIVNLFFSNVKKLSTKKSERGEYLPLEILLSIMKEMKSNESNISYVQRCFHTFKIVMRTNSKPLDEYIMNESCLIEVVINKLVTLYKSMPETVTKKNKIHFKQAAIKKAKKQVDRKKLKKLKIPGEKIKIKKIKYKNKNQENLGIRNLIQIVYGESFGPLNGDQDISSIQICNFDAFMSFFCFFNDLIDCTINKVMVDNLIIQFFNNLLLEVVQPLLLTSEDFIVKRTCIQYLVHMVHLSNSSRVTRIIFFFLFGFPEGTENLEEEKSAVEEHHSKDEKEENKVEEDEYKIEEIDDMLDFMQNDQLFVHNGNFEDQDLFKLDEDFIIPKDDPLLADDPLLFEDPLPPDDPLFGSNIDEEMPMVRIGNQMMAGPQQTNNPEPEARRRDRGRDANKNSGKRGARSVSVLAIKDPKAELDVLASILDGVEKVEKEVKDNFEKEEEADFQVKIKTSKHLVGELSKSIVMGIISDEKYMSTVSLKLIEIFLKTRDKEVLEALVYRCIRYLSEDEPDDINICEYFEKEVLQNQEEVKIDPNKNCNSQNLSNLTTSDTENSETKEGERSLIKRFNSKLSLIQMTLNPKSDFFMFDDEFLESGLLFAVLLKKLSSMLNNPRIDNLILTEIWLQIGSLPVDRERPETFYLYAFCFQDISKLANSMSKIGLFASVESIHEQISKCNLGEDLDPLLFYRKKELKVIPEDSIPPLSSRTEEEYLNIISGKTNRIDAIMVFQEFLKEYTSLSHFQRWFIKMINKYDQVHQEDIEFDTLIQHL</sequence>
<reference evidence="2" key="1">
    <citation type="submission" date="2023-07" db="EMBL/GenBank/DDBJ databases">
        <authorList>
            <consortium name="AG Swart"/>
            <person name="Singh M."/>
            <person name="Singh A."/>
            <person name="Seah K."/>
            <person name="Emmerich C."/>
        </authorList>
    </citation>
    <scope>NUCLEOTIDE SEQUENCE</scope>
    <source>
        <strain evidence="2">DP1</strain>
    </source>
</reference>
<dbReference type="Pfam" id="PF10257">
    <property type="entry name" value="RAI16-like"/>
    <property type="match status" value="1"/>
</dbReference>
<gene>
    <name evidence="2" type="ORF">ECRASSUSDP1_LOCUS21262</name>
</gene>
<evidence type="ECO:0000313" key="2">
    <source>
        <dbReference type="EMBL" id="CAI2379842.1"/>
    </source>
</evidence>
<dbReference type="InterPro" id="IPR019384">
    <property type="entry name" value="FHIP"/>
</dbReference>
<dbReference type="PANTHER" id="PTHR21705">
    <property type="entry name" value="RAI16 PROTEIN-RELATED"/>
    <property type="match status" value="1"/>
</dbReference>
<accession>A0AAD1XVQ8</accession>
<organism evidence="2 3">
    <name type="scientific">Euplotes crassus</name>
    <dbReference type="NCBI Taxonomy" id="5936"/>
    <lineage>
        <taxon>Eukaryota</taxon>
        <taxon>Sar</taxon>
        <taxon>Alveolata</taxon>
        <taxon>Ciliophora</taxon>
        <taxon>Intramacronucleata</taxon>
        <taxon>Spirotrichea</taxon>
        <taxon>Hypotrichia</taxon>
        <taxon>Euplotida</taxon>
        <taxon>Euplotidae</taxon>
        <taxon>Moneuplotes</taxon>
    </lineage>
</organism>
<dbReference type="Proteomes" id="UP001295684">
    <property type="component" value="Unassembled WGS sequence"/>
</dbReference>
<evidence type="ECO:0000256" key="1">
    <source>
        <dbReference type="SAM" id="MobiDB-lite"/>
    </source>
</evidence>
<proteinExistence type="predicted"/>
<comment type="caution">
    <text evidence="2">The sequence shown here is derived from an EMBL/GenBank/DDBJ whole genome shotgun (WGS) entry which is preliminary data.</text>
</comment>